<proteinExistence type="predicted"/>
<reference evidence="4" key="2">
    <citation type="submission" date="2025-08" db="UniProtKB">
        <authorList>
            <consortium name="RefSeq"/>
        </authorList>
    </citation>
    <scope>IDENTIFICATION</scope>
    <source>
        <strain evidence="4">S238N-H82</strain>
        <tissue evidence="4">Testes</tissue>
    </source>
</reference>
<evidence type="ECO:0000256" key="2">
    <source>
        <dbReference type="SAM" id="Phobius"/>
    </source>
</evidence>
<dbReference type="KEGG" id="bfo:118404915"/>
<keyword evidence="2" id="KW-0812">Transmembrane</keyword>
<organism evidence="3 4">
    <name type="scientific">Branchiostoma floridae</name>
    <name type="common">Florida lancelet</name>
    <name type="synonym">Amphioxus</name>
    <dbReference type="NCBI Taxonomy" id="7739"/>
    <lineage>
        <taxon>Eukaryota</taxon>
        <taxon>Metazoa</taxon>
        <taxon>Chordata</taxon>
        <taxon>Cephalochordata</taxon>
        <taxon>Leptocardii</taxon>
        <taxon>Amphioxiformes</taxon>
        <taxon>Branchiostomatidae</taxon>
        <taxon>Branchiostoma</taxon>
    </lineage>
</organism>
<accession>A0A9J7HIJ7</accession>
<dbReference type="GO" id="GO:0055085">
    <property type="term" value="P:transmembrane transport"/>
    <property type="evidence" value="ECO:0007669"/>
    <property type="project" value="InterPro"/>
</dbReference>
<evidence type="ECO:0000313" key="4">
    <source>
        <dbReference type="RefSeq" id="XP_035660191.1"/>
    </source>
</evidence>
<dbReference type="Pfam" id="PF03137">
    <property type="entry name" value="OATP"/>
    <property type="match status" value="1"/>
</dbReference>
<reference evidence="3" key="1">
    <citation type="journal article" date="2020" name="Nat. Ecol. Evol.">
        <title>Deeply conserved synteny resolves early events in vertebrate evolution.</title>
        <authorList>
            <person name="Simakov O."/>
            <person name="Marletaz F."/>
            <person name="Yue J.X."/>
            <person name="O'Connell B."/>
            <person name="Jenkins J."/>
            <person name="Brandt A."/>
            <person name="Calef R."/>
            <person name="Tung C.H."/>
            <person name="Huang T.K."/>
            <person name="Schmutz J."/>
            <person name="Satoh N."/>
            <person name="Yu J.K."/>
            <person name="Putnam N.H."/>
            <person name="Green R.E."/>
            <person name="Rokhsar D.S."/>
        </authorList>
    </citation>
    <scope>NUCLEOTIDE SEQUENCE [LARGE SCALE GENOMIC DNA]</scope>
    <source>
        <strain evidence="3">S238N-H82</strain>
    </source>
</reference>
<keyword evidence="2" id="KW-0472">Membrane</keyword>
<feature type="transmembrane region" description="Helical" evidence="2">
    <location>
        <begin position="97"/>
        <end position="117"/>
    </location>
</feature>
<sequence length="129" mass="14213">MSLPGSLRDLRQEAPSEEERPLSDDAKHGKEGEEEGEGRCGLFCFSPDWLQVFNSPRCLLFFMCALCATETAILLGLTPGVISSIEGRFELSSAKSGFIVSSTELFAVFTVPIISYYGGKSHKVREWTN</sequence>
<evidence type="ECO:0000313" key="3">
    <source>
        <dbReference type="Proteomes" id="UP000001554"/>
    </source>
</evidence>
<feature type="compositionally biased region" description="Basic and acidic residues" evidence="1">
    <location>
        <begin position="8"/>
        <end position="31"/>
    </location>
</feature>
<feature type="transmembrane region" description="Helical" evidence="2">
    <location>
        <begin position="58"/>
        <end position="77"/>
    </location>
</feature>
<evidence type="ECO:0000256" key="1">
    <source>
        <dbReference type="SAM" id="MobiDB-lite"/>
    </source>
</evidence>
<keyword evidence="2" id="KW-1133">Transmembrane helix</keyword>
<name>A0A9J7HIJ7_BRAFL</name>
<dbReference type="Proteomes" id="UP000001554">
    <property type="component" value="Chromosome 17"/>
</dbReference>
<protein>
    <submittedName>
        <fullName evidence="4">Solute carrier organic anion transporter family member 4A1-like</fullName>
    </submittedName>
</protein>
<dbReference type="PANTHER" id="PTHR11388">
    <property type="entry name" value="ORGANIC ANION TRANSPORTER"/>
    <property type="match status" value="1"/>
</dbReference>
<dbReference type="InterPro" id="IPR004156">
    <property type="entry name" value="OATP"/>
</dbReference>
<dbReference type="RefSeq" id="XP_035660191.1">
    <property type="nucleotide sequence ID" value="XM_035804298.1"/>
</dbReference>
<dbReference type="PANTHER" id="PTHR11388:SF100">
    <property type="entry name" value="SOLUTE CARRIER ORGANIC ANION TRANSPORTER FAMILY MEMBER 4A1"/>
    <property type="match status" value="1"/>
</dbReference>
<feature type="region of interest" description="Disordered" evidence="1">
    <location>
        <begin position="1"/>
        <end position="37"/>
    </location>
</feature>
<keyword evidence="3" id="KW-1185">Reference proteome</keyword>
<dbReference type="AlphaFoldDB" id="A0A9J7HIJ7"/>
<gene>
    <name evidence="4" type="primary">LOC118404915</name>
</gene>
<dbReference type="GeneID" id="118404915"/>
<dbReference type="GO" id="GO:0016020">
    <property type="term" value="C:membrane"/>
    <property type="evidence" value="ECO:0007669"/>
    <property type="project" value="InterPro"/>
</dbReference>